<dbReference type="AlphaFoldDB" id="A0A3P1SHV0"/>
<protein>
    <submittedName>
        <fullName evidence="6">Insulinase family protein</fullName>
    </submittedName>
</protein>
<feature type="region of interest" description="Disordered" evidence="3">
    <location>
        <begin position="226"/>
        <end position="251"/>
    </location>
</feature>
<accession>A0A3P1SHV0</accession>
<dbReference type="InterPro" id="IPR011765">
    <property type="entry name" value="Pept_M16_N"/>
</dbReference>
<organism evidence="6 7">
    <name type="scientific">Schaalia canis</name>
    <dbReference type="NCBI Taxonomy" id="100469"/>
    <lineage>
        <taxon>Bacteria</taxon>
        <taxon>Bacillati</taxon>
        <taxon>Actinomycetota</taxon>
        <taxon>Actinomycetes</taxon>
        <taxon>Actinomycetales</taxon>
        <taxon>Actinomycetaceae</taxon>
        <taxon>Schaalia</taxon>
    </lineage>
</organism>
<comment type="caution">
    <text evidence="6">The sequence shown here is derived from an EMBL/GenBank/DDBJ whole genome shotgun (WGS) entry which is preliminary data.</text>
</comment>
<reference evidence="6 7" key="1">
    <citation type="submission" date="2018-11" db="EMBL/GenBank/DDBJ databases">
        <title>Genomes From Bacteria Associated with the Canine Oral Cavity: a Test Case for Automated Genome-Based Taxonomic Assignment.</title>
        <authorList>
            <person name="Coil D.A."/>
            <person name="Jospin G."/>
            <person name="Darling A.E."/>
            <person name="Wallis C."/>
            <person name="Davis I.J."/>
            <person name="Harris S."/>
            <person name="Eisen J.A."/>
            <person name="Holcombe L.J."/>
            <person name="O'Flynn C."/>
        </authorList>
    </citation>
    <scope>NUCLEOTIDE SEQUENCE [LARGE SCALE GENOMIC DNA]</scope>
    <source>
        <strain evidence="6 7">OH770</strain>
    </source>
</reference>
<sequence length="432" mass="46952">MSFSDGDTTVTRTILPSGVRIISQDVPATRSVGVSMWVPVGSRDELPEHAGSTHFLEHLLFKGTAARSALDIASAFDGVGGESNAGTGKETTDYWARVLDADLPMAVETLTDMVTGSLLTPEAFETERGVILDELAMSEDSPTEVVHEAFQLAIHGDTPLGRPIGGTSEIIQAVQRDDVWAHYQTHYAPNNLVVAAAGNVNHDALVEKVIEELEKSSWADAMTDYSVPRPRRSTDSANATYRNPSEGPDAGDIIRYRDVEQAHIVIGTPSMRVGDERRPVMSVLLSVLGGSMSSRLFQEVREKRGLAYSTYAFDSAYSEAGAFGMYAGTSPSKLAEVERIMTDQLHLLAADGPTEEELVRVRGQLRGGLALGLEDNWSRMSRVGRSEIQGRYLTVSAALQRLEAVTAEQVRELATELASHPLRRAVVMPKNR</sequence>
<dbReference type="InterPro" id="IPR050361">
    <property type="entry name" value="MPP/UQCRC_Complex"/>
</dbReference>
<feature type="domain" description="Peptidase M16 N-terminal" evidence="4">
    <location>
        <begin position="20"/>
        <end position="167"/>
    </location>
</feature>
<dbReference type="PROSITE" id="PS00143">
    <property type="entry name" value="INSULINASE"/>
    <property type="match status" value="1"/>
</dbReference>
<evidence type="ECO:0000259" key="4">
    <source>
        <dbReference type="Pfam" id="PF00675"/>
    </source>
</evidence>
<evidence type="ECO:0000313" key="7">
    <source>
        <dbReference type="Proteomes" id="UP000280444"/>
    </source>
</evidence>
<dbReference type="Gene3D" id="3.30.830.10">
    <property type="entry name" value="Metalloenzyme, LuxS/M16 peptidase-like"/>
    <property type="match status" value="2"/>
</dbReference>
<dbReference type="GO" id="GO:0006508">
    <property type="term" value="P:proteolysis"/>
    <property type="evidence" value="ECO:0007669"/>
    <property type="project" value="InterPro"/>
</dbReference>
<evidence type="ECO:0000256" key="3">
    <source>
        <dbReference type="SAM" id="MobiDB-lite"/>
    </source>
</evidence>
<evidence type="ECO:0000256" key="1">
    <source>
        <dbReference type="ARBA" id="ARBA00007261"/>
    </source>
</evidence>
<comment type="similarity">
    <text evidence="1 2">Belongs to the peptidase M16 family.</text>
</comment>
<dbReference type="EMBL" id="RQZF01000001">
    <property type="protein sequence ID" value="RRC96584.1"/>
    <property type="molecule type" value="Genomic_DNA"/>
</dbReference>
<evidence type="ECO:0000259" key="5">
    <source>
        <dbReference type="Pfam" id="PF05193"/>
    </source>
</evidence>
<evidence type="ECO:0000313" key="6">
    <source>
        <dbReference type="EMBL" id="RRC96584.1"/>
    </source>
</evidence>
<dbReference type="PANTHER" id="PTHR11851:SF49">
    <property type="entry name" value="MITOCHONDRIAL-PROCESSING PEPTIDASE SUBUNIT ALPHA"/>
    <property type="match status" value="1"/>
</dbReference>
<keyword evidence="7" id="KW-1185">Reference proteome</keyword>
<dbReference type="InterPro" id="IPR001431">
    <property type="entry name" value="Pept_M16_Zn_BS"/>
</dbReference>
<evidence type="ECO:0000256" key="2">
    <source>
        <dbReference type="RuleBase" id="RU004447"/>
    </source>
</evidence>
<dbReference type="OrthoDB" id="9811314at2"/>
<proteinExistence type="inferred from homology"/>
<dbReference type="Proteomes" id="UP000280444">
    <property type="component" value="Unassembled WGS sequence"/>
</dbReference>
<dbReference type="Pfam" id="PF05193">
    <property type="entry name" value="Peptidase_M16_C"/>
    <property type="match status" value="1"/>
</dbReference>
<feature type="domain" description="Peptidase M16 C-terminal" evidence="5">
    <location>
        <begin position="174"/>
        <end position="365"/>
    </location>
</feature>
<dbReference type="SUPFAM" id="SSF63411">
    <property type="entry name" value="LuxS/MPP-like metallohydrolase"/>
    <property type="match status" value="2"/>
</dbReference>
<name>A0A3P1SHV0_9ACTO</name>
<dbReference type="InterPro" id="IPR011249">
    <property type="entry name" value="Metalloenz_LuxS/M16"/>
</dbReference>
<dbReference type="InterPro" id="IPR007863">
    <property type="entry name" value="Peptidase_M16_C"/>
</dbReference>
<dbReference type="RefSeq" id="WP_124868320.1">
    <property type="nucleotide sequence ID" value="NZ_RQZF01000001.1"/>
</dbReference>
<dbReference type="PANTHER" id="PTHR11851">
    <property type="entry name" value="METALLOPROTEASE"/>
    <property type="match status" value="1"/>
</dbReference>
<dbReference type="Pfam" id="PF00675">
    <property type="entry name" value="Peptidase_M16"/>
    <property type="match status" value="1"/>
</dbReference>
<dbReference type="GO" id="GO:0046872">
    <property type="term" value="F:metal ion binding"/>
    <property type="evidence" value="ECO:0007669"/>
    <property type="project" value="InterPro"/>
</dbReference>
<dbReference type="GO" id="GO:0004222">
    <property type="term" value="F:metalloendopeptidase activity"/>
    <property type="evidence" value="ECO:0007669"/>
    <property type="project" value="InterPro"/>
</dbReference>
<gene>
    <name evidence="6" type="ORF">EII11_02105</name>
</gene>